<dbReference type="Pfam" id="PF00990">
    <property type="entry name" value="GGDEF"/>
    <property type="match status" value="1"/>
</dbReference>
<dbReference type="NCBIfam" id="TIGR00254">
    <property type="entry name" value="GGDEF"/>
    <property type="match status" value="1"/>
</dbReference>
<proteinExistence type="predicted"/>
<dbReference type="InterPro" id="IPR000595">
    <property type="entry name" value="cNMP-bd_dom"/>
</dbReference>
<dbReference type="PANTHER" id="PTHR45138">
    <property type="entry name" value="REGULATORY COMPONENTS OF SENSORY TRANSDUCTION SYSTEM"/>
    <property type="match status" value="1"/>
</dbReference>
<sequence>MESALRGRLVSNGLFNRIDIDALEHLLDDCARFTLVAGGTLLEQGAENDCLYVVLQGELRVYLGGRHMPVHTVLGIGECAGELSLIDGQCVSALVIAAVETELLVIPQAMVWSMIDRSHGFARNLLAILSGRMRRDNLTLVTTASRSLEFELAASVDALTGLHNRRWLAEAFPRAIRRCEQDAAPLCLVMADIDHFKRLNDEHGHLVGDAVLRTVARRLAESLRSPDLIARYGGEEFAILLPQTGTDEGLRIAERLRRAVEDMPLATLTAGAVAKVTVSCGIAPLGRDATLELLINSADSALYCAKAAGRNRVKVAS</sequence>
<dbReference type="SMART" id="SM00100">
    <property type="entry name" value="cNMP"/>
    <property type="match status" value="1"/>
</dbReference>
<dbReference type="InterPro" id="IPR018490">
    <property type="entry name" value="cNMP-bd_dom_sf"/>
</dbReference>
<gene>
    <name evidence="3" type="ORF">DENOEST_2324</name>
</gene>
<dbReference type="Gene3D" id="2.60.120.10">
    <property type="entry name" value="Jelly Rolls"/>
    <property type="match status" value="1"/>
</dbReference>
<dbReference type="EMBL" id="LR778301">
    <property type="protein sequence ID" value="CAB1369489.1"/>
    <property type="molecule type" value="Genomic_DNA"/>
</dbReference>
<dbReference type="Proteomes" id="UP000515733">
    <property type="component" value="Chromosome"/>
</dbReference>
<dbReference type="KEGG" id="doe:DENOEST_2324"/>
<reference evidence="3 4" key="1">
    <citation type="submission" date="2020-03" db="EMBL/GenBank/DDBJ databases">
        <authorList>
            <consortium name="Genoscope - CEA"/>
            <person name="William W."/>
        </authorList>
    </citation>
    <scope>NUCLEOTIDE SEQUENCE [LARGE SCALE GENOMIC DNA]</scope>
    <source>
        <strain evidence="4">DSM 16959</strain>
    </source>
</reference>
<dbReference type="PROSITE" id="PS50887">
    <property type="entry name" value="GGDEF"/>
    <property type="match status" value="1"/>
</dbReference>
<comment type="catalytic activity">
    <reaction evidence="2">
        <text>2 GTP = 3',3'-c-di-GMP + 2 diphosphate</text>
        <dbReference type="Rhea" id="RHEA:24898"/>
        <dbReference type="ChEBI" id="CHEBI:33019"/>
        <dbReference type="ChEBI" id="CHEBI:37565"/>
        <dbReference type="ChEBI" id="CHEBI:58805"/>
        <dbReference type="EC" id="2.7.7.65"/>
    </reaction>
</comment>
<dbReference type="GO" id="GO:0043709">
    <property type="term" value="P:cell adhesion involved in single-species biofilm formation"/>
    <property type="evidence" value="ECO:0007669"/>
    <property type="project" value="TreeGrafter"/>
</dbReference>
<evidence type="ECO:0000313" key="3">
    <source>
        <dbReference type="EMBL" id="CAB1369489.1"/>
    </source>
</evidence>
<dbReference type="InterPro" id="IPR014710">
    <property type="entry name" value="RmlC-like_jellyroll"/>
</dbReference>
<dbReference type="InterPro" id="IPR029787">
    <property type="entry name" value="Nucleotide_cyclase"/>
</dbReference>
<dbReference type="InterPro" id="IPR000160">
    <property type="entry name" value="GGDEF_dom"/>
</dbReference>
<dbReference type="InterPro" id="IPR043128">
    <property type="entry name" value="Rev_trsase/Diguanyl_cyclase"/>
</dbReference>
<dbReference type="CDD" id="cd01949">
    <property type="entry name" value="GGDEF"/>
    <property type="match status" value="1"/>
</dbReference>
<dbReference type="SUPFAM" id="SSF55073">
    <property type="entry name" value="Nucleotide cyclase"/>
    <property type="match status" value="1"/>
</dbReference>
<protein>
    <recommendedName>
        <fullName evidence="1">diguanylate cyclase</fullName>
        <ecNumber evidence="1">2.7.7.65</ecNumber>
    </recommendedName>
</protein>
<dbReference type="CDD" id="cd00038">
    <property type="entry name" value="CAP_ED"/>
    <property type="match status" value="1"/>
</dbReference>
<dbReference type="SMART" id="SM00267">
    <property type="entry name" value="GGDEF"/>
    <property type="match status" value="1"/>
</dbReference>
<dbReference type="SUPFAM" id="SSF51206">
    <property type="entry name" value="cAMP-binding domain-like"/>
    <property type="match status" value="1"/>
</dbReference>
<organism evidence="3 4">
    <name type="scientific">Denitratisoma oestradiolicum</name>
    <dbReference type="NCBI Taxonomy" id="311182"/>
    <lineage>
        <taxon>Bacteria</taxon>
        <taxon>Pseudomonadati</taxon>
        <taxon>Pseudomonadota</taxon>
        <taxon>Betaproteobacteria</taxon>
        <taxon>Nitrosomonadales</taxon>
        <taxon>Sterolibacteriaceae</taxon>
        <taxon>Denitratisoma</taxon>
    </lineage>
</organism>
<dbReference type="AlphaFoldDB" id="A0A6S6XX90"/>
<dbReference type="OrthoDB" id="9813903at2"/>
<dbReference type="GO" id="GO:0052621">
    <property type="term" value="F:diguanylate cyclase activity"/>
    <property type="evidence" value="ECO:0007669"/>
    <property type="project" value="UniProtKB-EC"/>
</dbReference>
<dbReference type="PANTHER" id="PTHR45138:SF9">
    <property type="entry name" value="DIGUANYLATE CYCLASE DGCM-RELATED"/>
    <property type="match status" value="1"/>
</dbReference>
<dbReference type="EC" id="2.7.7.65" evidence="1"/>
<dbReference type="Gene3D" id="3.30.70.270">
    <property type="match status" value="1"/>
</dbReference>
<dbReference type="InterPro" id="IPR050469">
    <property type="entry name" value="Diguanylate_Cyclase"/>
</dbReference>
<evidence type="ECO:0000313" key="4">
    <source>
        <dbReference type="Proteomes" id="UP000515733"/>
    </source>
</evidence>
<dbReference type="Pfam" id="PF00027">
    <property type="entry name" value="cNMP_binding"/>
    <property type="match status" value="1"/>
</dbReference>
<dbReference type="FunFam" id="3.30.70.270:FF:000001">
    <property type="entry name" value="Diguanylate cyclase domain protein"/>
    <property type="match status" value="1"/>
</dbReference>
<dbReference type="GO" id="GO:1902201">
    <property type="term" value="P:negative regulation of bacterial-type flagellum-dependent cell motility"/>
    <property type="evidence" value="ECO:0007669"/>
    <property type="project" value="TreeGrafter"/>
</dbReference>
<dbReference type="GO" id="GO:0005886">
    <property type="term" value="C:plasma membrane"/>
    <property type="evidence" value="ECO:0007669"/>
    <property type="project" value="TreeGrafter"/>
</dbReference>
<evidence type="ECO:0000256" key="1">
    <source>
        <dbReference type="ARBA" id="ARBA00012528"/>
    </source>
</evidence>
<dbReference type="RefSeq" id="WP_145771335.1">
    <property type="nucleotide sequence ID" value="NZ_LR778301.1"/>
</dbReference>
<dbReference type="PROSITE" id="PS50042">
    <property type="entry name" value="CNMP_BINDING_3"/>
    <property type="match status" value="1"/>
</dbReference>
<name>A0A6S6XX90_9PROT</name>
<accession>A0A6S6XX90</accession>
<evidence type="ECO:0000256" key="2">
    <source>
        <dbReference type="ARBA" id="ARBA00034247"/>
    </source>
</evidence>
<keyword evidence="4" id="KW-1185">Reference proteome</keyword>